<accession>A0A645EAI5</accession>
<reference evidence="1" key="1">
    <citation type="submission" date="2019-08" db="EMBL/GenBank/DDBJ databases">
        <authorList>
            <person name="Kucharzyk K."/>
            <person name="Murdoch R.W."/>
            <person name="Higgins S."/>
            <person name="Loffler F."/>
        </authorList>
    </citation>
    <scope>NUCLEOTIDE SEQUENCE</scope>
</reference>
<dbReference type="EMBL" id="VSSQ01043879">
    <property type="protein sequence ID" value="MPM97632.1"/>
    <property type="molecule type" value="Genomic_DNA"/>
</dbReference>
<protein>
    <submittedName>
        <fullName evidence="1">Uncharacterized protein</fullName>
    </submittedName>
</protein>
<dbReference type="AlphaFoldDB" id="A0A645EAI5"/>
<name>A0A645EAI5_9ZZZZ</name>
<gene>
    <name evidence="1" type="ORF">SDC9_144807</name>
</gene>
<evidence type="ECO:0000313" key="1">
    <source>
        <dbReference type="EMBL" id="MPM97632.1"/>
    </source>
</evidence>
<sequence length="209" mass="22811">MLQTPGYFGIQAGQPAQRAPAEVATLQGIRRVGKGGGQFGEVFAGPRPLERLLAAQAQLLQLFRTRRFGCAQQDVGQLVFLIAAGSCLIGEVIVDFAVGDDQLAIDLPFAQANRDHFVTDIFPEAGVLDAILFQRCTEFRNGHPVSCRDAADGLIELDIVDPHAGILGVLQLRTIHDQALEHLALQNILRRQGSSLFFQLLERCRKTIA</sequence>
<proteinExistence type="predicted"/>
<comment type="caution">
    <text evidence="1">The sequence shown here is derived from an EMBL/GenBank/DDBJ whole genome shotgun (WGS) entry which is preliminary data.</text>
</comment>
<organism evidence="1">
    <name type="scientific">bioreactor metagenome</name>
    <dbReference type="NCBI Taxonomy" id="1076179"/>
    <lineage>
        <taxon>unclassified sequences</taxon>
        <taxon>metagenomes</taxon>
        <taxon>ecological metagenomes</taxon>
    </lineage>
</organism>